<dbReference type="InterPro" id="IPR005149">
    <property type="entry name" value="Tscrpt_reg_PadR_N"/>
</dbReference>
<evidence type="ECO:0000313" key="3">
    <source>
        <dbReference type="Proteomes" id="UP001271769"/>
    </source>
</evidence>
<dbReference type="RefSeq" id="WP_320498965.1">
    <property type="nucleotide sequence ID" value="NZ_JAXCLX010000001.1"/>
</dbReference>
<name>A0ABU5DTK1_9PROT</name>
<dbReference type="Gene3D" id="1.10.10.10">
    <property type="entry name" value="Winged helix-like DNA-binding domain superfamily/Winged helix DNA-binding domain"/>
    <property type="match status" value="1"/>
</dbReference>
<dbReference type="PANTHER" id="PTHR43252">
    <property type="entry name" value="TRANSCRIPTIONAL REGULATOR YQJI"/>
    <property type="match status" value="1"/>
</dbReference>
<dbReference type="SUPFAM" id="SSF46785">
    <property type="entry name" value="Winged helix' DNA-binding domain"/>
    <property type="match status" value="1"/>
</dbReference>
<organism evidence="2 3">
    <name type="scientific">Dongia rigui</name>
    <dbReference type="NCBI Taxonomy" id="940149"/>
    <lineage>
        <taxon>Bacteria</taxon>
        <taxon>Pseudomonadati</taxon>
        <taxon>Pseudomonadota</taxon>
        <taxon>Alphaproteobacteria</taxon>
        <taxon>Rhodospirillales</taxon>
        <taxon>Dongiaceae</taxon>
        <taxon>Dongia</taxon>
    </lineage>
</organism>
<sequence length="203" mass="22419">MFFKHLRDHCDNHRAEGDRRFARDEFGGGGFFGGRGGFGRHGFGRHGRRFGRIFEHGDLRYVVLQMIAEKPRYGYEVIKAIEEKLGGAYTPSPGVIYPTLTLLEETGYATVSEAEGNKKLYAVTEAGKAFLAENKSIISAIFDRISETHAAHGGGPAPQILRAMENLKVALRLRSSQGPLTDEQIRAIAATLDEAAQKIENLK</sequence>
<dbReference type="Pfam" id="PF03551">
    <property type="entry name" value="PadR"/>
    <property type="match status" value="1"/>
</dbReference>
<dbReference type="PANTHER" id="PTHR43252:SF7">
    <property type="entry name" value="TRANSCRIPTIONAL REGULATOR YQJI"/>
    <property type="match status" value="1"/>
</dbReference>
<proteinExistence type="predicted"/>
<keyword evidence="3" id="KW-1185">Reference proteome</keyword>
<evidence type="ECO:0000259" key="1">
    <source>
        <dbReference type="Pfam" id="PF03551"/>
    </source>
</evidence>
<reference evidence="2 3" key="1">
    <citation type="journal article" date="2013" name="Antonie Van Leeuwenhoek">
        <title>Dongia rigui sp. nov., isolated from freshwater of a large wetland in Korea.</title>
        <authorList>
            <person name="Baik K.S."/>
            <person name="Hwang Y.M."/>
            <person name="Choi J.S."/>
            <person name="Kwon J."/>
            <person name="Seong C.N."/>
        </authorList>
    </citation>
    <scope>NUCLEOTIDE SEQUENCE [LARGE SCALE GENOMIC DNA]</scope>
    <source>
        <strain evidence="2 3">04SU4-P</strain>
    </source>
</reference>
<comment type="caution">
    <text evidence="2">The sequence shown here is derived from an EMBL/GenBank/DDBJ whole genome shotgun (WGS) entry which is preliminary data.</text>
</comment>
<evidence type="ECO:0000313" key="2">
    <source>
        <dbReference type="EMBL" id="MDY0870668.1"/>
    </source>
</evidence>
<protein>
    <submittedName>
        <fullName evidence="2">PadR family transcriptional regulator</fullName>
    </submittedName>
</protein>
<feature type="domain" description="Transcription regulator PadR N-terminal" evidence="1">
    <location>
        <begin position="63"/>
        <end position="133"/>
    </location>
</feature>
<gene>
    <name evidence="2" type="ORF">SMD31_01995</name>
</gene>
<dbReference type="Proteomes" id="UP001271769">
    <property type="component" value="Unassembled WGS sequence"/>
</dbReference>
<accession>A0ABU5DTK1</accession>
<dbReference type="InterPro" id="IPR036388">
    <property type="entry name" value="WH-like_DNA-bd_sf"/>
</dbReference>
<dbReference type="InterPro" id="IPR036390">
    <property type="entry name" value="WH_DNA-bd_sf"/>
</dbReference>
<dbReference type="EMBL" id="JAXCLX010000001">
    <property type="protein sequence ID" value="MDY0870668.1"/>
    <property type="molecule type" value="Genomic_DNA"/>
</dbReference>